<reference evidence="1 2" key="1">
    <citation type="journal article" date="2018" name="Sci. Rep.">
        <title>Genomic signatures of local adaptation to the degree of environmental predictability in rotifers.</title>
        <authorList>
            <person name="Franch-Gras L."/>
            <person name="Hahn C."/>
            <person name="Garcia-Roger E.M."/>
            <person name="Carmona M.J."/>
            <person name="Serra M."/>
            <person name="Gomez A."/>
        </authorList>
    </citation>
    <scope>NUCLEOTIDE SEQUENCE [LARGE SCALE GENOMIC DNA]</scope>
    <source>
        <strain evidence="1">HYR1</strain>
    </source>
</reference>
<evidence type="ECO:0000313" key="1">
    <source>
        <dbReference type="EMBL" id="RNA27304.1"/>
    </source>
</evidence>
<dbReference type="Proteomes" id="UP000276133">
    <property type="component" value="Unassembled WGS sequence"/>
</dbReference>
<comment type="caution">
    <text evidence="1">The sequence shown here is derived from an EMBL/GenBank/DDBJ whole genome shotgun (WGS) entry which is preliminary data.</text>
</comment>
<organism evidence="1 2">
    <name type="scientific">Brachionus plicatilis</name>
    <name type="common">Marine rotifer</name>
    <name type="synonym">Brachionus muelleri</name>
    <dbReference type="NCBI Taxonomy" id="10195"/>
    <lineage>
        <taxon>Eukaryota</taxon>
        <taxon>Metazoa</taxon>
        <taxon>Spiralia</taxon>
        <taxon>Gnathifera</taxon>
        <taxon>Rotifera</taxon>
        <taxon>Eurotatoria</taxon>
        <taxon>Monogononta</taxon>
        <taxon>Pseudotrocha</taxon>
        <taxon>Ploima</taxon>
        <taxon>Brachionidae</taxon>
        <taxon>Brachionus</taxon>
    </lineage>
</organism>
<dbReference type="AlphaFoldDB" id="A0A3M7RUP4"/>
<protein>
    <submittedName>
        <fullName evidence="1">Uncharacterized protein</fullName>
    </submittedName>
</protein>
<accession>A0A3M7RUP4</accession>
<keyword evidence="2" id="KW-1185">Reference proteome</keyword>
<evidence type="ECO:0000313" key="2">
    <source>
        <dbReference type="Proteomes" id="UP000276133"/>
    </source>
</evidence>
<name>A0A3M7RUP4_BRAPC</name>
<proteinExistence type="predicted"/>
<gene>
    <name evidence="1" type="ORF">BpHYR1_034293</name>
</gene>
<sequence length="117" mass="13541">MKSKCIFNNKKFKSTDTQIKISFFDLLLLTASNSRINLGIIIRNELKWNDQIKSSASKAIQHWLQLNKHLQLGIKMFRFKTLYPVWNGRLVPLKVCPAGKHFLQIEQLSNGMNLPSI</sequence>
<dbReference type="EMBL" id="REGN01002563">
    <property type="protein sequence ID" value="RNA27304.1"/>
    <property type="molecule type" value="Genomic_DNA"/>
</dbReference>